<accession>A0A7W4TI77</accession>
<organism evidence="2 3">
    <name type="scientific">Kineococcus radiotolerans</name>
    <dbReference type="NCBI Taxonomy" id="131568"/>
    <lineage>
        <taxon>Bacteria</taxon>
        <taxon>Bacillati</taxon>
        <taxon>Actinomycetota</taxon>
        <taxon>Actinomycetes</taxon>
        <taxon>Kineosporiales</taxon>
        <taxon>Kineosporiaceae</taxon>
        <taxon>Kineococcus</taxon>
    </lineage>
</organism>
<gene>
    <name evidence="2" type="ORF">FHR75_000133</name>
</gene>
<evidence type="ECO:0000313" key="3">
    <source>
        <dbReference type="Proteomes" id="UP000533269"/>
    </source>
</evidence>
<reference evidence="2 3" key="1">
    <citation type="submission" date="2020-08" db="EMBL/GenBank/DDBJ databases">
        <title>The Agave Microbiome: Exploring the role of microbial communities in plant adaptations to desert environments.</title>
        <authorList>
            <person name="Partida-Martinez L.P."/>
        </authorList>
    </citation>
    <scope>NUCLEOTIDE SEQUENCE [LARGE SCALE GENOMIC DNA]</scope>
    <source>
        <strain evidence="2 3">AS2.23</strain>
    </source>
</reference>
<comment type="caution">
    <text evidence="2">The sequence shown here is derived from an EMBL/GenBank/DDBJ whole genome shotgun (WGS) entry which is preliminary data.</text>
</comment>
<proteinExistence type="predicted"/>
<protein>
    <submittedName>
        <fullName evidence="2">Uncharacterized protein</fullName>
    </submittedName>
</protein>
<dbReference type="AlphaFoldDB" id="A0A7W4TI77"/>
<evidence type="ECO:0000313" key="2">
    <source>
        <dbReference type="EMBL" id="MBB2899345.1"/>
    </source>
</evidence>
<dbReference type="RefSeq" id="WP_183390020.1">
    <property type="nucleotide sequence ID" value="NZ_JACHVY010000001.1"/>
</dbReference>
<evidence type="ECO:0000256" key="1">
    <source>
        <dbReference type="SAM" id="MobiDB-lite"/>
    </source>
</evidence>
<reference evidence="2 3" key="2">
    <citation type="submission" date="2020-08" db="EMBL/GenBank/DDBJ databases">
        <authorList>
            <person name="Partida-Martinez L."/>
            <person name="Huntemann M."/>
            <person name="Clum A."/>
            <person name="Wang J."/>
            <person name="Palaniappan K."/>
            <person name="Ritter S."/>
            <person name="Chen I.-M."/>
            <person name="Stamatis D."/>
            <person name="Reddy T."/>
            <person name="O'Malley R."/>
            <person name="Daum C."/>
            <person name="Shapiro N."/>
            <person name="Ivanova N."/>
            <person name="Kyrpides N."/>
            <person name="Woyke T."/>
        </authorList>
    </citation>
    <scope>NUCLEOTIDE SEQUENCE [LARGE SCALE GENOMIC DNA]</scope>
    <source>
        <strain evidence="2 3">AS2.23</strain>
    </source>
</reference>
<name>A0A7W4TI77_KINRA</name>
<feature type="region of interest" description="Disordered" evidence="1">
    <location>
        <begin position="1"/>
        <end position="41"/>
    </location>
</feature>
<sequence length="121" mass="12686">MTQIPTHEPADAGHVAGPGDARAGFEITPSTGAGRGGAGGDVEDLATRAAQARQTNAHRATYAAEALHRHGQVSHSDADDMQQALVELLTDLHHLCDTCDLELAPLYEAATLIHTRETQAA</sequence>
<dbReference type="Proteomes" id="UP000533269">
    <property type="component" value="Unassembled WGS sequence"/>
</dbReference>
<dbReference type="EMBL" id="JACHVY010000001">
    <property type="protein sequence ID" value="MBB2899345.1"/>
    <property type="molecule type" value="Genomic_DNA"/>
</dbReference>